<protein>
    <submittedName>
        <fullName evidence="4">Tetratricopeptide repeat protein 39B-like</fullName>
    </submittedName>
</protein>
<dbReference type="GeneID" id="113395929"/>
<gene>
    <name evidence="4" type="primary">LOC113395929</name>
</gene>
<dbReference type="InterPro" id="IPR019412">
    <property type="entry name" value="IML2/TPR_39"/>
</dbReference>
<dbReference type="Pfam" id="PF10300">
    <property type="entry name" value="Iml2-TPR_39"/>
    <property type="match status" value="1"/>
</dbReference>
<dbReference type="PANTHER" id="PTHR31859:SF9">
    <property type="entry name" value="TETRATRICOPEPTIDE REPEAT PROTEIN 39B"/>
    <property type="match status" value="1"/>
</dbReference>
<reference evidence="4" key="1">
    <citation type="submission" date="2025-08" db="UniProtKB">
        <authorList>
            <consortium name="RefSeq"/>
        </authorList>
    </citation>
    <scope>IDENTIFICATION</scope>
    <source>
        <tissue evidence="4">Whole body</tissue>
    </source>
</reference>
<evidence type="ECO:0000313" key="3">
    <source>
        <dbReference type="Proteomes" id="UP001652626"/>
    </source>
</evidence>
<feature type="transmembrane region" description="Helical" evidence="2">
    <location>
        <begin position="223"/>
        <end position="250"/>
    </location>
</feature>
<keyword evidence="3" id="KW-1185">Reference proteome</keyword>
<feature type="compositionally biased region" description="Acidic residues" evidence="1">
    <location>
        <begin position="28"/>
        <end position="44"/>
    </location>
</feature>
<accession>A0ABM4AYL6</accession>
<organism evidence="3 4">
    <name type="scientific">Vanessa tameamea</name>
    <name type="common">Kamehameha butterfly</name>
    <dbReference type="NCBI Taxonomy" id="334116"/>
    <lineage>
        <taxon>Eukaryota</taxon>
        <taxon>Metazoa</taxon>
        <taxon>Ecdysozoa</taxon>
        <taxon>Arthropoda</taxon>
        <taxon>Hexapoda</taxon>
        <taxon>Insecta</taxon>
        <taxon>Pterygota</taxon>
        <taxon>Neoptera</taxon>
        <taxon>Endopterygota</taxon>
        <taxon>Lepidoptera</taxon>
        <taxon>Glossata</taxon>
        <taxon>Ditrysia</taxon>
        <taxon>Papilionoidea</taxon>
        <taxon>Nymphalidae</taxon>
        <taxon>Nymphalinae</taxon>
        <taxon>Vanessa</taxon>
    </lineage>
</organism>
<keyword evidence="2" id="KW-0812">Transmembrane</keyword>
<keyword evidence="2" id="KW-1133">Transmembrane helix</keyword>
<sequence>MALHETPITMQAVLREPAGPGLAPRAEPEEDDFEELEDFEDASDEQSVPPTVDLHTALEDCERAMTLFFNNQIDEAIAIMTPWKDTSLYHAHGAAIFEFIPAVLTLEPAQIQSAHAALRHTFTLCARMRRNYTFVQSIGAIIKKPNYGGYSEEEAHAELVHAEALLLLACLGSLEGEEMTGFVRASLRIKTSFNAYRNCAKILEKKTWESEESHTHFESGVRLGLATFNVMIALLPPKVITLLEFVGFTADKEKGKSELITGARSPGLRSVLCELTLLVYFLIIGHFAAIPPDFIMAEQLISNGLRRYPNSLWFIMFKARMQMLSGMIEEAVDTYETASHTTDMWPQLKHLTYWEMIWAFAMMMKWSQAAFYASKLARDSKWSKTIYMYTQAAMNLERGHLVSIEERKHNADLLLNASCYRQRLLGRSLPMEKFVIRRCERWARRGYLVLPGVEMVCLWNMFPSLAAEPHFADRMLKLIEQTSDEVHNVMNSEFGIDSERRYIPVYDFDDVALIRFLQGSLLGAMSLPRLAIRHLEAVLSMKDKIKENTFLLPYATVEIAMSYYALGDPDRAQELLYDARKKYSGYLLESRLHFRIHSKLELIHAGEANTVVTGTTASAVALASVNAIATASTSAVASSSAISTATTSRDRGRRDT</sequence>
<name>A0ABM4AYL6_VANTA</name>
<dbReference type="Proteomes" id="UP001652626">
    <property type="component" value="Chromosome Z"/>
</dbReference>
<feature type="region of interest" description="Disordered" evidence="1">
    <location>
        <begin position="1"/>
        <end position="48"/>
    </location>
</feature>
<dbReference type="PANTHER" id="PTHR31859">
    <property type="entry name" value="TETRATRICOPEPTIDE REPEAT PROTEIN 39 FAMILY MEMBER"/>
    <property type="match status" value="1"/>
</dbReference>
<proteinExistence type="predicted"/>
<evidence type="ECO:0000256" key="1">
    <source>
        <dbReference type="SAM" id="MobiDB-lite"/>
    </source>
</evidence>
<evidence type="ECO:0000313" key="4">
    <source>
        <dbReference type="RefSeq" id="XP_064076382.1"/>
    </source>
</evidence>
<keyword evidence="2" id="KW-0472">Membrane</keyword>
<feature type="transmembrane region" description="Helical" evidence="2">
    <location>
        <begin position="271"/>
        <end position="290"/>
    </location>
</feature>
<dbReference type="RefSeq" id="XP_064076382.1">
    <property type="nucleotide sequence ID" value="XM_064220312.1"/>
</dbReference>
<evidence type="ECO:0000256" key="2">
    <source>
        <dbReference type="SAM" id="Phobius"/>
    </source>
</evidence>